<dbReference type="RefSeq" id="WP_243803202.1">
    <property type="nucleotide sequence ID" value="NZ_CP094671.1"/>
</dbReference>
<organism evidence="1 2">
    <name type="scientific">Hymenobacter tibetensis</name>
    <dbReference type="NCBI Taxonomy" id="497967"/>
    <lineage>
        <taxon>Bacteria</taxon>
        <taxon>Pseudomonadati</taxon>
        <taxon>Bacteroidota</taxon>
        <taxon>Cytophagia</taxon>
        <taxon>Cytophagales</taxon>
        <taxon>Hymenobacteraceae</taxon>
        <taxon>Hymenobacter</taxon>
    </lineage>
</organism>
<evidence type="ECO:0000313" key="1">
    <source>
        <dbReference type="EMBL" id="UOG77422.1"/>
    </source>
</evidence>
<name>A0ABY4D503_9BACT</name>
<keyword evidence="1" id="KW-0614">Plasmid</keyword>
<proteinExistence type="predicted"/>
<dbReference type="EMBL" id="CP094671">
    <property type="protein sequence ID" value="UOG77422.1"/>
    <property type="molecule type" value="Genomic_DNA"/>
</dbReference>
<sequence>MTNKEKQHYVPKFFLRRFSYQGDERTIGVYNPRTNLFVPRAPLRSQAYRSYFYGKDGILEDELSEVEGVTAELLRRITAIEYPIKSGSADHFSLLVHLMLSDLRTAGAIDRLKALSDNMLDKLFEGQERRPREVQNLEPTTSEDTLKLAMNSLKLSVEFCQDLEIRIIRNTTSTPFITCDDPVLRYNQLLEKYPEVYGSITGTTHVGLQLLLPLDARTLLLAYDSRYYKVGVTRNVQVIECTPEDVDNVNLLSVMSCEQVVFFNEHTYQAYLVKLTQRAARFPRANQWMVTRLYSSHRHGKEEHWTEQEPAISSEMLLHSYTTSLKTNLRLSFLHFTKAGSRFKPYGNREASNMRPHCAAICQRERLNIPRGSVKFTYDD</sequence>
<accession>A0ABY4D503</accession>
<geneLocation type="plasmid" evidence="1 2">
    <name>unnamed2</name>
</geneLocation>
<gene>
    <name evidence="1" type="ORF">MTX78_23590</name>
</gene>
<protein>
    <submittedName>
        <fullName evidence="1">DUF4238 domain-containing protein</fullName>
    </submittedName>
</protein>
<keyword evidence="2" id="KW-1185">Reference proteome</keyword>
<reference evidence="1 2" key="1">
    <citation type="submission" date="2022-03" db="EMBL/GenBank/DDBJ databases">
        <title>Hymenobactersp. isolated from the air.</title>
        <authorList>
            <person name="Won M."/>
            <person name="Kwon S.-W."/>
        </authorList>
    </citation>
    <scope>NUCLEOTIDE SEQUENCE [LARGE SCALE GENOMIC DNA]</scope>
    <source>
        <strain evidence="1 2">KACC 21982</strain>
        <plasmid evidence="1 2">unnamed2</plasmid>
    </source>
</reference>
<evidence type="ECO:0000313" key="2">
    <source>
        <dbReference type="Proteomes" id="UP000831113"/>
    </source>
</evidence>
<dbReference type="Proteomes" id="UP000831113">
    <property type="component" value="Plasmid unnamed2"/>
</dbReference>
<dbReference type="Pfam" id="PF14022">
    <property type="entry name" value="DUF4238"/>
    <property type="match status" value="1"/>
</dbReference>
<dbReference type="InterPro" id="IPR025332">
    <property type="entry name" value="DUF4238"/>
</dbReference>